<dbReference type="Gene3D" id="2.120.10.30">
    <property type="entry name" value="TolB, C-terminal domain"/>
    <property type="match status" value="1"/>
</dbReference>
<dbReference type="Pfam" id="PF23500">
    <property type="entry name" value="DUF7133"/>
    <property type="match status" value="1"/>
</dbReference>
<keyword evidence="3 4" id="KW-0408">Iron</keyword>
<keyword evidence="7" id="KW-1185">Reference proteome</keyword>
<dbReference type="SUPFAM" id="SSF48371">
    <property type="entry name" value="ARM repeat"/>
    <property type="match status" value="1"/>
</dbReference>
<evidence type="ECO:0000313" key="6">
    <source>
        <dbReference type="EMBL" id="GAA5508410.1"/>
    </source>
</evidence>
<evidence type="ECO:0000256" key="4">
    <source>
        <dbReference type="PROSITE-ProRule" id="PRU00433"/>
    </source>
</evidence>
<protein>
    <recommendedName>
        <fullName evidence="5">Cytochrome c domain-containing protein</fullName>
    </recommendedName>
</protein>
<name>A0ABP9VTG2_9BACT</name>
<dbReference type="InterPro" id="IPR011989">
    <property type="entry name" value="ARM-like"/>
</dbReference>
<keyword evidence="2 4" id="KW-0479">Metal-binding</keyword>
<proteinExistence type="predicted"/>
<organism evidence="6 7">
    <name type="scientific">Novipirellula caenicola</name>
    <dbReference type="NCBI Taxonomy" id="1536901"/>
    <lineage>
        <taxon>Bacteria</taxon>
        <taxon>Pseudomonadati</taxon>
        <taxon>Planctomycetota</taxon>
        <taxon>Planctomycetia</taxon>
        <taxon>Pirellulales</taxon>
        <taxon>Pirellulaceae</taxon>
        <taxon>Novipirellula</taxon>
    </lineage>
</organism>
<dbReference type="Proteomes" id="UP001416858">
    <property type="component" value="Unassembled WGS sequence"/>
</dbReference>
<dbReference type="InterPro" id="IPR011042">
    <property type="entry name" value="6-blade_b-propeller_TolB-like"/>
</dbReference>
<dbReference type="Pfam" id="PF00034">
    <property type="entry name" value="Cytochrom_C"/>
    <property type="match status" value="1"/>
</dbReference>
<evidence type="ECO:0000256" key="3">
    <source>
        <dbReference type="ARBA" id="ARBA00023004"/>
    </source>
</evidence>
<dbReference type="Gene3D" id="1.10.760.10">
    <property type="entry name" value="Cytochrome c-like domain"/>
    <property type="match status" value="1"/>
</dbReference>
<evidence type="ECO:0000256" key="2">
    <source>
        <dbReference type="ARBA" id="ARBA00022723"/>
    </source>
</evidence>
<feature type="domain" description="Cytochrome c" evidence="5">
    <location>
        <begin position="1334"/>
        <end position="1467"/>
    </location>
</feature>
<evidence type="ECO:0000259" key="5">
    <source>
        <dbReference type="PROSITE" id="PS51007"/>
    </source>
</evidence>
<accession>A0ABP9VTG2</accession>
<dbReference type="NCBIfam" id="TIGR02604">
    <property type="entry name" value="Piru_Ver_Nterm"/>
    <property type="match status" value="1"/>
</dbReference>
<comment type="caution">
    <text evidence="6">The sequence shown here is derived from an EMBL/GenBank/DDBJ whole genome shotgun (WGS) entry which is preliminary data.</text>
</comment>
<dbReference type="InterPro" id="IPR016024">
    <property type="entry name" value="ARM-type_fold"/>
</dbReference>
<dbReference type="Pfam" id="PF04734">
    <property type="entry name" value="Ceramidase_alk"/>
    <property type="match status" value="1"/>
</dbReference>
<dbReference type="Gene3D" id="1.25.10.10">
    <property type="entry name" value="Leucine-rich Repeat Variant"/>
    <property type="match status" value="1"/>
</dbReference>
<dbReference type="InterPro" id="IPR036909">
    <property type="entry name" value="Cyt_c-like_dom_sf"/>
</dbReference>
<gene>
    <name evidence="6" type="ORF">Rcae01_03876</name>
</gene>
<dbReference type="SUPFAM" id="SSF63829">
    <property type="entry name" value="Calcium-dependent phosphotriesterase"/>
    <property type="match status" value="1"/>
</dbReference>
<dbReference type="PANTHER" id="PTHR33546">
    <property type="entry name" value="LARGE, MULTIFUNCTIONAL SECRETED PROTEIN-RELATED"/>
    <property type="match status" value="1"/>
</dbReference>
<evidence type="ECO:0000256" key="1">
    <source>
        <dbReference type="ARBA" id="ARBA00022617"/>
    </source>
</evidence>
<sequence length="1737" mass="189353">MLSNRFTFGSAGNKRAIRSLPFSSPVTGCLISLVLAQSLLTWCGSGAAEPPAPVAAVYSVGIAKQNISPAYPVRLNGFAFRKTESEGTSQPLWARALAIGTDEQKPIVLVTLDSLGIRSTLVDEVHRRLAEHTKLAREHLIVTFTHTHSAPKVNGASDNIFAEPIPPEHQLHLDQYTEELIVDLVAVIQAALADRQPASLSWTVGEVKFALNRRTSGGPVDHALPCLIVRSADDAKSVRGIYTTYACHCVTLSQNLLSGDWAGYAVEAIERHFPAAIGMVSIGCGADQNPNSGVTGDKVDIAQQQGMQIGDEVARLVKGGTIKPLAEPLSVSSGSVQLPFHSIPTRQEYEVMQAAGGPAGYNATTQLARLDRGEEIPKSLPYPLQVCHFGDQLCMVFMAGEVCVDYSLRLKSELDPARLWMHGYSHDFGAYIPSERLWAEGGYGAGAEAPYFALPNKLAQGLEQTIIDEVHRLVPISYQTAKNPPVVNGESSQLEVSRTDGIPPKSPQQALQEFQTHADLQVQLVASEPQITDPVAIDFGPDGSVWVVQMSDYGHGIEEEFVPSGEVRVLKDLDGDGFYESSTVFMDGLRYPTDVKVWKDGALICDAPNIIFARDQDADGRAETSAVLFSGFETHNGQARVNSLRWGLDIWLYGSGGLFGGSISNQQGAVVDVSGRDFRIQPDLGLIEPVTGRSQQGRVRDDFGNWFGCDNSSLIRHYPVVDHYLQRNPFVPPPLSSLNVPAGENAGKLFPPNDLVLFRLSGAPGRATAACGIEIYRDSYLGPDYNNNSFTCEPVNQLVYRQVLERQGATFRGQRAADELDSEFLTSTDRWFRPVQARTGPDGGLWVVDMYRYVIEHPKWIPDETLAEIDVFAGQGKGRIYRVVPTAKDPQSQPALSELNDQELAKAIDTDNGIIRDLVHQMLLWRDAKDTRDELLRIAQTSQNPAVRIQALAALDGLKQLSSEAILLALADSHPDVRRHGVRMSESSLTDPKVSAAVLKLANDPAFEVRMQVAYSIALIESDDVTKPLTQLATESTDPYLQSAVLSSLTPSNVGPIAEQILATEKSRELVGSEVVATTAGMGSATAIESALNRILESSDEWQWWQLESLAQILDGLDRRALSGELGIGKAPDRNQQPAQVQIKITPRQTQAARSILLAARKRILDPSVTDSQAAMALKLLGRRFGPVSQSLLSPAPIQAGSEPPIEITSEIAKLISLQFSNHRQIAAVQAIGRRGDSAGGQALLSCVESATPQVRTVLVQTLLEHPDWDASILTGLQSSLLYSSDFSADDRQRFIERQPTKTRPLAMKWLGDGAGSDRKQLVADWMDVSALPADAQQGKALFAKHCSVCHKFDGVGYEVGPDLTALTNRSDAFLLQAILDPNRDVDARYQRYTALMDDGRVVSGQIMNETASSVTLMEQEAKQHVVLRNQLEELRASGKSAMPEGLEEIISKQEMSHILAYVQGADSEAYQIARSLLDDTLAAAEREELIAKWPQYSAEMITALTSDMPDDVNEQYRRIPWIWRVAIAAGKRNQSKELLQVLDVSLPQLQQPLTDWQAVVVGGGLINGISQTGDWPLDRVQRLISGDGPLVARWNQMISQASEMSDDAQVRPGTRYDALRLIALAPWATHGEQLAGYLTNANAELQMGAVSGLSDMPAAEAGQAILAALPNLNSHNRELALDALLRTVPRAQRLLTAIGENDVNPNWLGESRVKQLHQHVNPAVRRQAAEVLAEAK</sequence>
<dbReference type="NCBIfam" id="TIGR02603">
    <property type="entry name" value="CxxCH_TIGR02603"/>
    <property type="match status" value="1"/>
</dbReference>
<dbReference type="InterPro" id="IPR013427">
    <property type="entry name" value="Haem-bd_dom_put"/>
</dbReference>
<dbReference type="PANTHER" id="PTHR33546:SF1">
    <property type="entry name" value="LARGE, MULTIFUNCTIONAL SECRETED PROTEIN"/>
    <property type="match status" value="1"/>
</dbReference>
<reference evidence="6 7" key="1">
    <citation type="submission" date="2024-02" db="EMBL/GenBank/DDBJ databases">
        <title>Rhodopirellula caenicola NBRC 110016.</title>
        <authorList>
            <person name="Ichikawa N."/>
            <person name="Katano-Makiyama Y."/>
            <person name="Hidaka K."/>
        </authorList>
    </citation>
    <scope>NUCLEOTIDE SEQUENCE [LARGE SCALE GENOMIC DNA]</scope>
    <source>
        <strain evidence="6 7">NBRC 110016</strain>
    </source>
</reference>
<dbReference type="InterPro" id="IPR013428">
    <property type="entry name" value="Membrane-bound_put_N"/>
</dbReference>
<dbReference type="InterPro" id="IPR009056">
    <property type="entry name" value="Cyt_c-like_dom"/>
</dbReference>
<dbReference type="Pfam" id="PF13646">
    <property type="entry name" value="HEAT_2"/>
    <property type="match status" value="1"/>
</dbReference>
<evidence type="ECO:0000313" key="7">
    <source>
        <dbReference type="Proteomes" id="UP001416858"/>
    </source>
</evidence>
<dbReference type="InterPro" id="IPR031329">
    <property type="entry name" value="NEUT/ALK_ceramidase_N"/>
</dbReference>
<dbReference type="RefSeq" id="WP_345685196.1">
    <property type="nucleotide sequence ID" value="NZ_BAABRO010000009.1"/>
</dbReference>
<dbReference type="EMBL" id="BAABRO010000009">
    <property type="protein sequence ID" value="GAA5508410.1"/>
    <property type="molecule type" value="Genomic_DNA"/>
</dbReference>
<dbReference type="InterPro" id="IPR055557">
    <property type="entry name" value="DUF7133"/>
</dbReference>
<keyword evidence="1 4" id="KW-0349">Heme</keyword>
<dbReference type="SUPFAM" id="SSF46626">
    <property type="entry name" value="Cytochrome c"/>
    <property type="match status" value="1"/>
</dbReference>
<dbReference type="PROSITE" id="PS51007">
    <property type="entry name" value="CYTC"/>
    <property type="match status" value="1"/>
</dbReference>